<evidence type="ECO:0000313" key="2">
    <source>
        <dbReference type="Proteomes" id="UP000632273"/>
    </source>
</evidence>
<organism evidence="1 2">
    <name type="scientific">Hymenobacter cavernae</name>
    <dbReference type="NCBI Taxonomy" id="2044852"/>
    <lineage>
        <taxon>Bacteria</taxon>
        <taxon>Pseudomonadati</taxon>
        <taxon>Bacteroidota</taxon>
        <taxon>Cytophagia</taxon>
        <taxon>Cytophagales</taxon>
        <taxon>Hymenobacteraceae</taxon>
        <taxon>Hymenobacter</taxon>
    </lineage>
</organism>
<keyword evidence="2" id="KW-1185">Reference proteome</keyword>
<sequence length="104" mass="11867">MTTATLFSMTPSLLFDERESSTLVTQFKNQDYHQFSCTIIRKTLEAKKFSKHEPLIVNALMGIMNNVLDQFKEVEADPDSILKLSSGLYNLLLQVECIEAEYAE</sequence>
<dbReference type="Proteomes" id="UP000632273">
    <property type="component" value="Unassembled WGS sequence"/>
</dbReference>
<proteinExistence type="predicted"/>
<reference evidence="2" key="1">
    <citation type="journal article" date="2019" name="Int. J. Syst. Evol. Microbiol.">
        <title>The Global Catalogue of Microorganisms (GCM) 10K type strain sequencing project: providing services to taxonomists for standard genome sequencing and annotation.</title>
        <authorList>
            <consortium name="The Broad Institute Genomics Platform"/>
            <consortium name="The Broad Institute Genome Sequencing Center for Infectious Disease"/>
            <person name="Wu L."/>
            <person name="Ma J."/>
        </authorList>
    </citation>
    <scope>NUCLEOTIDE SEQUENCE [LARGE SCALE GENOMIC DNA]</scope>
    <source>
        <strain evidence="2">CGMCC 1.15197</strain>
    </source>
</reference>
<dbReference type="EMBL" id="BMHT01000002">
    <property type="protein sequence ID" value="GGF01898.1"/>
    <property type="molecule type" value="Genomic_DNA"/>
</dbReference>
<name>A0ABQ1TV64_9BACT</name>
<protein>
    <submittedName>
        <fullName evidence="1">Uncharacterized protein</fullName>
    </submittedName>
</protein>
<evidence type="ECO:0000313" key="1">
    <source>
        <dbReference type="EMBL" id="GGF01898.1"/>
    </source>
</evidence>
<comment type="caution">
    <text evidence="1">The sequence shown here is derived from an EMBL/GenBank/DDBJ whole genome shotgun (WGS) entry which is preliminary data.</text>
</comment>
<gene>
    <name evidence="1" type="ORF">GCM10011383_10990</name>
</gene>
<accession>A0ABQ1TV64</accession>